<dbReference type="Proteomes" id="UP000008810">
    <property type="component" value="Chromosome 4"/>
</dbReference>
<dbReference type="EMBL" id="CM000883">
    <property type="protein sequence ID" value="PNT62420.1"/>
    <property type="molecule type" value="Genomic_DNA"/>
</dbReference>
<dbReference type="EnsemblPlants" id="PNT62420">
    <property type="protein sequence ID" value="PNT62420"/>
    <property type="gene ID" value="BRADI_4g03003v3"/>
</dbReference>
<accession>A0A2K2CK68</accession>
<reference evidence="3" key="3">
    <citation type="submission" date="2018-08" db="UniProtKB">
        <authorList>
            <consortium name="EnsemblPlants"/>
        </authorList>
    </citation>
    <scope>IDENTIFICATION</scope>
    <source>
        <strain evidence="3">cv. Bd21</strain>
    </source>
</reference>
<protein>
    <submittedName>
        <fullName evidence="2 3">Uncharacterized protein</fullName>
    </submittedName>
</protein>
<reference evidence="2" key="2">
    <citation type="submission" date="2017-06" db="EMBL/GenBank/DDBJ databases">
        <title>WGS assembly of Brachypodium distachyon.</title>
        <authorList>
            <consortium name="The International Brachypodium Initiative"/>
            <person name="Lucas S."/>
            <person name="Harmon-Smith M."/>
            <person name="Lail K."/>
            <person name="Tice H."/>
            <person name="Grimwood J."/>
            <person name="Bruce D."/>
            <person name="Barry K."/>
            <person name="Shu S."/>
            <person name="Lindquist E."/>
            <person name="Wang M."/>
            <person name="Pitluck S."/>
            <person name="Vogel J.P."/>
            <person name="Garvin D.F."/>
            <person name="Mockler T.C."/>
            <person name="Schmutz J."/>
            <person name="Rokhsar D."/>
            <person name="Bevan M.W."/>
        </authorList>
    </citation>
    <scope>NUCLEOTIDE SEQUENCE</scope>
    <source>
        <strain evidence="2">Bd21</strain>
    </source>
</reference>
<dbReference type="Gramene" id="PNT62420">
    <property type="protein sequence ID" value="PNT62420"/>
    <property type="gene ID" value="BRADI_4g03003v3"/>
</dbReference>
<feature type="compositionally biased region" description="Basic and acidic residues" evidence="1">
    <location>
        <begin position="172"/>
        <end position="185"/>
    </location>
</feature>
<feature type="compositionally biased region" description="Polar residues" evidence="1">
    <location>
        <begin position="90"/>
        <end position="99"/>
    </location>
</feature>
<proteinExistence type="predicted"/>
<dbReference type="InParanoid" id="A0A2K2CK68"/>
<gene>
    <name evidence="2" type="ORF">BRADI_4g03003v3</name>
</gene>
<evidence type="ECO:0000256" key="1">
    <source>
        <dbReference type="SAM" id="MobiDB-lite"/>
    </source>
</evidence>
<sequence>MTVHVFCWVWPTLGPSSHPARAREKTLSNARTRPRDQKTNRFFVQFISIEFPRRRGPSSPPPLPPSFPSLYPRVLRRPNHPRRLPLSSRAPSVTPTAISHSPIPIPTLALANKDNRPGLPIPSQRGAAALPYLLLRWRRSVGAPADAQLPPTAELGDFGEETRRRRSSAGVEEGRGGGGERRLDLNRGTGRPTTAAEPAAAALHRGSSSSHPPVGELQPQELN</sequence>
<evidence type="ECO:0000313" key="2">
    <source>
        <dbReference type="EMBL" id="PNT62420.1"/>
    </source>
</evidence>
<feature type="region of interest" description="Disordered" evidence="1">
    <location>
        <begin position="78"/>
        <end position="99"/>
    </location>
</feature>
<keyword evidence="4" id="KW-1185">Reference proteome</keyword>
<evidence type="ECO:0000313" key="3">
    <source>
        <dbReference type="EnsemblPlants" id="PNT62420"/>
    </source>
</evidence>
<reference evidence="2 3" key="1">
    <citation type="journal article" date="2010" name="Nature">
        <title>Genome sequencing and analysis of the model grass Brachypodium distachyon.</title>
        <authorList>
            <consortium name="International Brachypodium Initiative"/>
        </authorList>
    </citation>
    <scope>NUCLEOTIDE SEQUENCE [LARGE SCALE GENOMIC DNA]</scope>
    <source>
        <strain evidence="2 3">Bd21</strain>
    </source>
</reference>
<dbReference type="AlphaFoldDB" id="A0A2K2CK68"/>
<evidence type="ECO:0000313" key="4">
    <source>
        <dbReference type="Proteomes" id="UP000008810"/>
    </source>
</evidence>
<feature type="compositionally biased region" description="Low complexity" evidence="1">
    <location>
        <begin position="192"/>
        <end position="202"/>
    </location>
</feature>
<name>A0A2K2CK68_BRADI</name>
<organism evidence="2">
    <name type="scientific">Brachypodium distachyon</name>
    <name type="common">Purple false brome</name>
    <name type="synonym">Trachynia distachya</name>
    <dbReference type="NCBI Taxonomy" id="15368"/>
    <lineage>
        <taxon>Eukaryota</taxon>
        <taxon>Viridiplantae</taxon>
        <taxon>Streptophyta</taxon>
        <taxon>Embryophyta</taxon>
        <taxon>Tracheophyta</taxon>
        <taxon>Spermatophyta</taxon>
        <taxon>Magnoliopsida</taxon>
        <taxon>Liliopsida</taxon>
        <taxon>Poales</taxon>
        <taxon>Poaceae</taxon>
        <taxon>BOP clade</taxon>
        <taxon>Pooideae</taxon>
        <taxon>Stipodae</taxon>
        <taxon>Brachypodieae</taxon>
        <taxon>Brachypodium</taxon>
    </lineage>
</organism>
<feature type="region of interest" description="Disordered" evidence="1">
    <location>
        <begin position="146"/>
        <end position="223"/>
    </location>
</feature>